<proteinExistence type="predicted"/>
<evidence type="ECO:0000259" key="5">
    <source>
        <dbReference type="PROSITE" id="PS50977"/>
    </source>
</evidence>
<dbReference type="PROSITE" id="PS01081">
    <property type="entry name" value="HTH_TETR_1"/>
    <property type="match status" value="1"/>
</dbReference>
<dbReference type="RefSeq" id="WP_259480827.1">
    <property type="nucleotide sequence ID" value="NZ_BAAAQY010000012.1"/>
</dbReference>
<sequence length="202" mass="22043">METSKVTPSGGVRERMRDAIRAELMTAALASIREVGFANTTAAAIAATVGVSERTFFRYFPTKEDAVLQRVEAMGPAIAAALGRRPSAETAFEALRGAFDVAVAAVAEDPTTIAVIMSVNRAEPALRRRHLQQQDEWITRLRSALLERSPDRGDSLLAGMQCALMLQAWEKALLSCFEKDDFAVIGAELDLALEQMRTFLGR</sequence>
<dbReference type="PANTHER" id="PTHR30055:SF238">
    <property type="entry name" value="MYCOFACTOCIN BIOSYNTHESIS TRANSCRIPTIONAL REGULATOR MFTR-RELATED"/>
    <property type="match status" value="1"/>
</dbReference>
<dbReference type="PANTHER" id="PTHR30055">
    <property type="entry name" value="HTH-TYPE TRANSCRIPTIONAL REGULATOR RUTR"/>
    <property type="match status" value="1"/>
</dbReference>
<keyword evidence="3" id="KW-0804">Transcription</keyword>
<keyword evidence="2 4" id="KW-0238">DNA-binding</keyword>
<protein>
    <recommendedName>
        <fullName evidence="5">HTH tetR-type domain-containing protein</fullName>
    </recommendedName>
</protein>
<evidence type="ECO:0000256" key="3">
    <source>
        <dbReference type="ARBA" id="ARBA00023163"/>
    </source>
</evidence>
<dbReference type="Gene3D" id="1.10.10.60">
    <property type="entry name" value="Homeodomain-like"/>
    <property type="match status" value="1"/>
</dbReference>
<dbReference type="InterPro" id="IPR050109">
    <property type="entry name" value="HTH-type_TetR-like_transc_reg"/>
</dbReference>
<dbReference type="InterPro" id="IPR009057">
    <property type="entry name" value="Homeodomain-like_sf"/>
</dbReference>
<dbReference type="InterPro" id="IPR023772">
    <property type="entry name" value="DNA-bd_HTH_TetR-type_CS"/>
</dbReference>
<feature type="domain" description="HTH tetR-type" evidence="5">
    <location>
        <begin position="18"/>
        <end position="78"/>
    </location>
</feature>
<keyword evidence="7" id="KW-1185">Reference proteome</keyword>
<dbReference type="InterPro" id="IPR001647">
    <property type="entry name" value="HTH_TetR"/>
</dbReference>
<organism evidence="6 7">
    <name type="scientific">Herbiconiux moechotypicola</name>
    <dbReference type="NCBI Taxonomy" id="637393"/>
    <lineage>
        <taxon>Bacteria</taxon>
        <taxon>Bacillati</taxon>
        <taxon>Actinomycetota</taxon>
        <taxon>Actinomycetes</taxon>
        <taxon>Micrococcales</taxon>
        <taxon>Microbacteriaceae</taxon>
        <taxon>Herbiconiux</taxon>
    </lineage>
</organism>
<evidence type="ECO:0000313" key="6">
    <source>
        <dbReference type="EMBL" id="GAA2246521.1"/>
    </source>
</evidence>
<evidence type="ECO:0000256" key="2">
    <source>
        <dbReference type="ARBA" id="ARBA00023125"/>
    </source>
</evidence>
<dbReference type="Gene3D" id="1.10.357.10">
    <property type="entry name" value="Tetracycline Repressor, domain 2"/>
    <property type="match status" value="1"/>
</dbReference>
<evidence type="ECO:0000313" key="7">
    <source>
        <dbReference type="Proteomes" id="UP001500929"/>
    </source>
</evidence>
<dbReference type="Proteomes" id="UP001500929">
    <property type="component" value="Unassembled WGS sequence"/>
</dbReference>
<evidence type="ECO:0000256" key="1">
    <source>
        <dbReference type="ARBA" id="ARBA00023015"/>
    </source>
</evidence>
<dbReference type="PRINTS" id="PR00455">
    <property type="entry name" value="HTHTETR"/>
</dbReference>
<comment type="caution">
    <text evidence="6">The sequence shown here is derived from an EMBL/GenBank/DDBJ whole genome shotgun (WGS) entry which is preliminary data.</text>
</comment>
<accession>A0ABN3E249</accession>
<gene>
    <name evidence="6" type="ORF">GCM10009851_34980</name>
</gene>
<evidence type="ECO:0000256" key="4">
    <source>
        <dbReference type="PROSITE-ProRule" id="PRU00335"/>
    </source>
</evidence>
<dbReference type="PROSITE" id="PS50977">
    <property type="entry name" value="HTH_TETR_2"/>
    <property type="match status" value="1"/>
</dbReference>
<name>A0ABN3E249_9MICO</name>
<keyword evidence="1" id="KW-0805">Transcription regulation</keyword>
<reference evidence="6 7" key="1">
    <citation type="journal article" date="2019" name="Int. J. Syst. Evol. Microbiol.">
        <title>The Global Catalogue of Microorganisms (GCM) 10K type strain sequencing project: providing services to taxonomists for standard genome sequencing and annotation.</title>
        <authorList>
            <consortium name="The Broad Institute Genomics Platform"/>
            <consortium name="The Broad Institute Genome Sequencing Center for Infectious Disease"/>
            <person name="Wu L."/>
            <person name="Ma J."/>
        </authorList>
    </citation>
    <scope>NUCLEOTIDE SEQUENCE [LARGE SCALE GENOMIC DNA]</scope>
    <source>
        <strain evidence="6 7">JCM 16117</strain>
    </source>
</reference>
<dbReference type="EMBL" id="BAAAQY010000012">
    <property type="protein sequence ID" value="GAA2246521.1"/>
    <property type="molecule type" value="Genomic_DNA"/>
</dbReference>
<feature type="DNA-binding region" description="H-T-H motif" evidence="4">
    <location>
        <begin position="41"/>
        <end position="60"/>
    </location>
</feature>
<dbReference type="Pfam" id="PF00440">
    <property type="entry name" value="TetR_N"/>
    <property type="match status" value="1"/>
</dbReference>
<dbReference type="SUPFAM" id="SSF46689">
    <property type="entry name" value="Homeodomain-like"/>
    <property type="match status" value="1"/>
</dbReference>